<evidence type="ECO:0000313" key="1">
    <source>
        <dbReference type="EMBL" id="RYC73760.1"/>
    </source>
</evidence>
<dbReference type="EMBL" id="PRLL01000004">
    <property type="protein sequence ID" value="RYC73760.1"/>
    <property type="molecule type" value="Genomic_DNA"/>
</dbReference>
<dbReference type="RefSeq" id="WP_129604354.1">
    <property type="nucleotide sequence ID" value="NZ_PRLL01000004.1"/>
</dbReference>
<comment type="caution">
    <text evidence="1">The sequence shown here is derived from an EMBL/GenBank/DDBJ whole genome shotgun (WGS) entry which is preliminary data.</text>
</comment>
<reference evidence="1 2" key="1">
    <citation type="journal article" date="2018" name="bioRxiv">
        <title>Evidence of independent acquisition and adaption of ultra-small bacteria to human hosts across the highly diverse yet reduced genomes of the phylum Saccharibacteria.</title>
        <authorList>
            <person name="McLean J.S."/>
            <person name="Bor B."/>
            <person name="To T.T."/>
            <person name="Liu Q."/>
            <person name="Kearns K.A."/>
            <person name="Solden L.M."/>
            <person name="Wrighton K.C."/>
            <person name="He X."/>
            <person name="Shi W."/>
        </authorList>
    </citation>
    <scope>NUCLEOTIDE SEQUENCE [LARGE SCALE GENOMIC DNA]</scope>
    <source>
        <strain evidence="1 2">TM7_KMM_G3_1_HOT_351</strain>
    </source>
</reference>
<keyword evidence="2" id="KW-1185">Reference proteome</keyword>
<organism evidence="1 2">
    <name type="scientific">Candidatus Nanosyncoccus nanoralicus</name>
    <dbReference type="NCBI Taxonomy" id="2171996"/>
    <lineage>
        <taxon>Bacteria</taxon>
        <taxon>Candidatus Saccharimonadota</taxon>
        <taxon>Candidatus Nanosyncoccalia</taxon>
        <taxon>Candidatus Nanosyncoccales</taxon>
        <taxon>Candidatus Nanosyncoccaceae</taxon>
        <taxon>Candidatus Nanosyncoccus</taxon>
    </lineage>
</organism>
<sequence length="300" mass="34981">MFFDKVDNKSSLERVNEILVYKLSGLPIRFLQHTVDYRLSPDTDVNSTGFIRSQNLLLNPDYWINQENDIRGEKSNTLSCSYVDSEINIMHGAATSFFGVAYGFCKIEKNALIGVYKGDGQTANNVGEMAAHDGRYEVESLDELAYKSTSSYNEVFLRRFDANNQSLMPDFLITYDGFYSDQMVKHAKFFNVPIIDIERNSYVLKQLEIAKEKIQTINSMSQYEEILGVLNYLKFSSLDIDAYKYLSDGEEDEPKREILNNYFIKRFDEDEIRKIKEIFRLEKQKRPVTMKNPRFEDEDF</sequence>
<gene>
    <name evidence="1" type="ORF">G3KMM_00217</name>
</gene>
<protein>
    <submittedName>
        <fullName evidence="1">Uncharacterized protein</fullName>
    </submittedName>
</protein>
<accession>A0ABY0FLY2</accession>
<evidence type="ECO:0000313" key="2">
    <source>
        <dbReference type="Proteomes" id="UP001191004"/>
    </source>
</evidence>
<reference evidence="1 2" key="2">
    <citation type="journal article" date="2020" name="Cell Rep.">
        <title>Acquisition and Adaptation of Ultra-small Parasitic Reduced Genome Bacteria to Mammalian Hosts.</title>
        <authorList>
            <person name="McLean J.S."/>
            <person name="Bor B."/>
            <person name="Kerns K.A."/>
            <person name="Liu Q."/>
            <person name="To T.T."/>
            <person name="Solden L."/>
            <person name="Hendrickson E.L."/>
            <person name="Wrighton K."/>
            <person name="Shi W."/>
            <person name="He X."/>
        </authorList>
    </citation>
    <scope>NUCLEOTIDE SEQUENCE [LARGE SCALE GENOMIC DNA]</scope>
    <source>
        <strain evidence="1 2">TM7_KMM_G3_1_HOT_351</strain>
    </source>
</reference>
<dbReference type="Proteomes" id="UP001191004">
    <property type="component" value="Unassembled WGS sequence"/>
</dbReference>
<proteinExistence type="predicted"/>
<name>A0ABY0FLY2_9BACT</name>